<accession>A0A9P6UWH5</accession>
<dbReference type="GO" id="GO:0000329">
    <property type="term" value="C:fungal-type vacuole membrane"/>
    <property type="evidence" value="ECO:0007669"/>
    <property type="project" value="UniProtKB-UniRule"/>
</dbReference>
<evidence type="ECO:0000256" key="7">
    <source>
        <dbReference type="ARBA" id="ARBA00023136"/>
    </source>
</evidence>
<evidence type="ECO:0000256" key="13">
    <source>
        <dbReference type="SAM" id="MobiDB-lite"/>
    </source>
</evidence>
<dbReference type="InterPro" id="IPR016528">
    <property type="entry name" value="VPS11"/>
</dbReference>
<evidence type="ECO:0000256" key="12">
    <source>
        <dbReference type="SAM" id="Coils"/>
    </source>
</evidence>
<evidence type="ECO:0000259" key="14">
    <source>
        <dbReference type="PROSITE" id="PS50089"/>
    </source>
</evidence>
<evidence type="ECO:0000313" key="16">
    <source>
        <dbReference type="Proteomes" id="UP000738325"/>
    </source>
</evidence>
<dbReference type="SUPFAM" id="SSF50978">
    <property type="entry name" value="WD40 repeat-like"/>
    <property type="match status" value="1"/>
</dbReference>
<dbReference type="PANTHER" id="PTHR23323">
    <property type="entry name" value="VACUOLAR PROTEIN SORTING-ASSOCIATED PROTEIN"/>
    <property type="match status" value="1"/>
</dbReference>
<evidence type="ECO:0000256" key="9">
    <source>
        <dbReference type="PIRNR" id="PIRNR007860"/>
    </source>
</evidence>
<evidence type="ECO:0000256" key="8">
    <source>
        <dbReference type="ARBA" id="ARBA00029433"/>
    </source>
</evidence>
<keyword evidence="9" id="KW-0808">Transferase</keyword>
<dbReference type="Pfam" id="PF23341">
    <property type="entry name" value="PEP5_VPS11_N"/>
    <property type="match status" value="1"/>
</dbReference>
<name>A0A9P6UWH5_9FUNG</name>
<dbReference type="CDD" id="cd16688">
    <property type="entry name" value="RING-H2_Vps11"/>
    <property type="match status" value="1"/>
</dbReference>
<dbReference type="PROSITE" id="PS50236">
    <property type="entry name" value="CHCR"/>
    <property type="match status" value="1"/>
</dbReference>
<feature type="region of interest" description="Disordered" evidence="13">
    <location>
        <begin position="676"/>
        <end position="700"/>
    </location>
</feature>
<dbReference type="Pfam" id="PF17122">
    <property type="entry name" value="zf-C3H2C3"/>
    <property type="match status" value="1"/>
</dbReference>
<keyword evidence="16" id="KW-1185">Reference proteome</keyword>
<evidence type="ECO:0000313" key="15">
    <source>
        <dbReference type="EMBL" id="KAG0324131.1"/>
    </source>
</evidence>
<comment type="similarity">
    <text evidence="1 9">Belongs to the VPS11 family.</text>
</comment>
<dbReference type="GO" id="GO:0007032">
    <property type="term" value="P:endosome organization"/>
    <property type="evidence" value="ECO:0007669"/>
    <property type="project" value="TreeGrafter"/>
</dbReference>
<feature type="domain" description="RING-type" evidence="14">
    <location>
        <begin position="962"/>
        <end position="998"/>
    </location>
</feature>
<dbReference type="InterPro" id="IPR024763">
    <property type="entry name" value="VPS11_C"/>
</dbReference>
<dbReference type="AlphaFoldDB" id="A0A9P6UWH5"/>
<evidence type="ECO:0000256" key="10">
    <source>
        <dbReference type="PROSITE-ProRule" id="PRU00175"/>
    </source>
</evidence>
<keyword evidence="9" id="KW-0833">Ubl conjugation pathway</keyword>
<evidence type="ECO:0000256" key="5">
    <source>
        <dbReference type="ARBA" id="ARBA00022833"/>
    </source>
</evidence>
<dbReference type="EC" id="2.3.2.27" evidence="9"/>
<keyword evidence="9" id="KW-0926">Vacuole</keyword>
<dbReference type="EMBL" id="JAAAIP010000162">
    <property type="protein sequence ID" value="KAG0324131.1"/>
    <property type="molecule type" value="Genomic_DNA"/>
</dbReference>
<keyword evidence="12" id="KW-0175">Coiled coil</keyword>
<dbReference type="GO" id="GO:0061630">
    <property type="term" value="F:ubiquitin protein ligase activity"/>
    <property type="evidence" value="ECO:0007669"/>
    <property type="project" value="UniProtKB-EC"/>
</dbReference>
<comment type="caution">
    <text evidence="15">The sequence shown here is derived from an EMBL/GenBank/DDBJ whole genome shotgun (WGS) entry which is preliminary data.</text>
</comment>
<dbReference type="InterPro" id="IPR057308">
    <property type="entry name" value="CHCR_PEP5_VPS11"/>
</dbReference>
<dbReference type="InterPro" id="IPR036322">
    <property type="entry name" value="WD40_repeat_dom_sf"/>
</dbReference>
<dbReference type="InterPro" id="IPR015943">
    <property type="entry name" value="WD40/YVTN_repeat-like_dom_sf"/>
</dbReference>
<dbReference type="GO" id="GO:0048284">
    <property type="term" value="P:organelle fusion"/>
    <property type="evidence" value="ECO:0007669"/>
    <property type="project" value="TreeGrafter"/>
</dbReference>
<dbReference type="Pfam" id="PF12451">
    <property type="entry name" value="VPS11_C"/>
    <property type="match status" value="1"/>
</dbReference>
<dbReference type="Gene3D" id="3.30.40.10">
    <property type="entry name" value="Zinc/RING finger domain, C3HC4 (zinc finger)"/>
    <property type="match status" value="1"/>
</dbReference>
<feature type="coiled-coil region" evidence="12">
    <location>
        <begin position="919"/>
        <end position="953"/>
    </location>
</feature>
<dbReference type="Gene3D" id="1.25.40.10">
    <property type="entry name" value="Tetratricopeptide repeat domain"/>
    <property type="match status" value="1"/>
</dbReference>
<proteinExistence type="inferred from homology"/>
<dbReference type="GO" id="GO:0030897">
    <property type="term" value="C:HOPS complex"/>
    <property type="evidence" value="ECO:0007669"/>
    <property type="project" value="UniProtKB-UniRule"/>
</dbReference>
<keyword evidence="2 9" id="KW-0813">Transport</keyword>
<dbReference type="InterPro" id="IPR011990">
    <property type="entry name" value="TPR-like_helical_dom_sf"/>
</dbReference>
<feature type="compositionally biased region" description="Low complexity" evidence="13">
    <location>
        <begin position="560"/>
        <end position="572"/>
    </location>
</feature>
<comment type="subunit">
    <text evidence="9">Component of the homotypic vacuole fusion and vacuole protein sorting (HOPS) complex. Component of the class C core vacuole/endosome tethering (CORVET) complex.</text>
</comment>
<dbReference type="InterPro" id="IPR057307">
    <property type="entry name" value="PEP5_VPS11_N"/>
</dbReference>
<evidence type="ECO:0000256" key="3">
    <source>
        <dbReference type="ARBA" id="ARBA00022723"/>
    </source>
</evidence>
<dbReference type="GO" id="GO:0007033">
    <property type="term" value="P:vacuole organization"/>
    <property type="evidence" value="ECO:0007669"/>
    <property type="project" value="TreeGrafter"/>
</dbReference>
<comment type="subcellular location">
    <subcellularLocation>
        <location evidence="8">Endomembrane system</location>
        <topology evidence="8">Peripheral membrane protein</topology>
        <orientation evidence="8">Cytoplasmic side</orientation>
    </subcellularLocation>
    <subcellularLocation>
        <location evidence="9">Vacuole membrane</location>
        <topology evidence="9">Peripheral membrane protein</topology>
        <orientation evidence="9">Cytoplasmic side</orientation>
    </subcellularLocation>
</comment>
<keyword evidence="3" id="KW-0479">Metal-binding</keyword>
<dbReference type="InterPro" id="IPR000547">
    <property type="entry name" value="Clathrin_H-chain/VPS_repeat"/>
</dbReference>
<dbReference type="Gene3D" id="2.130.10.10">
    <property type="entry name" value="YVTN repeat-like/Quinoprotein amine dehydrogenase"/>
    <property type="match status" value="1"/>
</dbReference>
<sequence>MALQRQFNFFNKFEVKDPEDPTKPPEVFQSIELNVATSGRGHLVVADRSGLVHIIDKGLQDESFLAYDSGRVTHMKQLKQRNILVTVGEEENSAQVIKLWDLDKPDRTKPGPTLERSIRVNQAGNAFPVSSLAVLENLSQIAVGLANGTVVLISGDLMRERTTAQKIVHQNDEPITGLGFREQQRGALLYIATTSKVLLYNTSTKQMQTLDVHGGALGCAVMNESTQELAIARDEAIFFYGPDGKGQAYAYDGPKTFISFYKSYLVLVSPPNITMAASRTFGINSSAVSANDTTKLTVIDTANKFTAYQATFPQGIRSVICEWGSIYIVENSGKVFRLDEMDTSVKLDVLFKKNMYVLAINLAHNQKFDNASISEIIKKYGDHLYNKGDYDGAMAQYVRTIGRLEPSYVIRKFLDAQRIYNLTSYLQELHSSGLANKDHTTLLLNCYTKLKDVKRLDEFIKTDTDLTFDLETAIQVCRQAGYYEHAAYLAEKFDEHDLYLTVQIDDVKQYDRALAYMRRLGPHEADKNLQKYGKVLLTHLPEKTTQLLVDLCSGTLVRVSSPSPTPGTASPNPNQPGPNAAYGMQPFGMGGNGGASTPPMSPGVGASPNAGQYATLSPKPRVSYQHESAKYAPPSPRTFMSLFVDLPSYLITFLEKVSANRWPTSLGAQSSQSTVVSSGTSLKSPTGVQPYAKPGGVGNMNKNALIPKKTVGSIDMSDQASTSGASRFGTGTEQDMEERKAVWNTLLELYLADPPMNPSDQTNKGSTMQVAEMNRKMKERNIKKEKCLKLLNDTEIPYDTNHALVLCHMAEFDEGIVFLYERMKMYTDILRLWIERDNTNKVIECLHKYGPLEPSLYPLTLSYFSSSPARLTSATKDLMKVLDDIDKQDLLPPLQVVQALSQTSVATIGMIKNYIGRRIESERKERLEDQKQIQSYRQESEKKRREIEELKTTARVFQATKCSACGGSLDLPAVHFLCKHSYHQRCLSDASDRECPKCMVEQRTVADIRRMQEANAEKHDLFLSELEDADDGFEVIAKYFGNNTMAFARLVDSSL</sequence>
<dbReference type="PROSITE" id="PS50089">
    <property type="entry name" value="ZF_RING_2"/>
    <property type="match status" value="1"/>
</dbReference>
<organism evidence="15 16">
    <name type="scientific">Dissophora globulifera</name>
    <dbReference type="NCBI Taxonomy" id="979702"/>
    <lineage>
        <taxon>Eukaryota</taxon>
        <taxon>Fungi</taxon>
        <taxon>Fungi incertae sedis</taxon>
        <taxon>Mucoromycota</taxon>
        <taxon>Mortierellomycotina</taxon>
        <taxon>Mortierellomycetes</taxon>
        <taxon>Mortierellales</taxon>
        <taxon>Mortierellaceae</taxon>
        <taxon>Dissophora</taxon>
    </lineage>
</organism>
<dbReference type="OrthoDB" id="26184at2759"/>
<keyword evidence="6 9" id="KW-0653">Protein transport</keyword>
<dbReference type="GO" id="GO:0033263">
    <property type="term" value="C:CORVET complex"/>
    <property type="evidence" value="ECO:0007669"/>
    <property type="project" value="UniProtKB-UniRule"/>
</dbReference>
<evidence type="ECO:0000256" key="6">
    <source>
        <dbReference type="ARBA" id="ARBA00022927"/>
    </source>
</evidence>
<dbReference type="InterPro" id="IPR016024">
    <property type="entry name" value="ARM-type_fold"/>
</dbReference>
<dbReference type="GO" id="GO:0030674">
    <property type="term" value="F:protein-macromolecule adaptor activity"/>
    <property type="evidence" value="ECO:0007669"/>
    <property type="project" value="TreeGrafter"/>
</dbReference>
<feature type="region of interest" description="Disordered" evidence="13">
    <location>
        <begin position="715"/>
        <end position="734"/>
    </location>
</feature>
<keyword evidence="5" id="KW-0862">Zinc</keyword>
<dbReference type="Proteomes" id="UP000738325">
    <property type="component" value="Unassembled WGS sequence"/>
</dbReference>
<evidence type="ECO:0000256" key="1">
    <source>
        <dbReference type="ARBA" id="ARBA00007070"/>
    </source>
</evidence>
<dbReference type="Pfam" id="PF23356">
    <property type="entry name" value="TPR_PEP5_VPS11"/>
    <property type="match status" value="2"/>
</dbReference>
<reference evidence="15" key="1">
    <citation type="journal article" date="2020" name="Fungal Divers.">
        <title>Resolving the Mortierellaceae phylogeny through synthesis of multi-gene phylogenetics and phylogenomics.</title>
        <authorList>
            <person name="Vandepol N."/>
            <person name="Liber J."/>
            <person name="Desiro A."/>
            <person name="Na H."/>
            <person name="Kennedy M."/>
            <person name="Barry K."/>
            <person name="Grigoriev I.V."/>
            <person name="Miller A.N."/>
            <person name="O'Donnell K."/>
            <person name="Stajich J.E."/>
            <person name="Bonito G."/>
        </authorList>
    </citation>
    <scope>NUCLEOTIDE SEQUENCE</scope>
    <source>
        <strain evidence="15">REB-010B</strain>
    </source>
</reference>
<evidence type="ECO:0000256" key="2">
    <source>
        <dbReference type="ARBA" id="ARBA00022448"/>
    </source>
</evidence>
<evidence type="ECO:0000256" key="4">
    <source>
        <dbReference type="ARBA" id="ARBA00022771"/>
    </source>
</evidence>
<keyword evidence="7 9" id="KW-0472">Membrane</keyword>
<protein>
    <recommendedName>
        <fullName evidence="9">E3 ubiquitin-protein ligase PEP5</fullName>
        <ecNumber evidence="9">2.3.2.27</ecNumber>
    </recommendedName>
</protein>
<dbReference type="SUPFAM" id="SSF57850">
    <property type="entry name" value="RING/U-box"/>
    <property type="match status" value="1"/>
</dbReference>
<dbReference type="GO" id="GO:0006886">
    <property type="term" value="P:intracellular protein transport"/>
    <property type="evidence" value="ECO:0007669"/>
    <property type="project" value="UniProtKB-UniRule"/>
</dbReference>
<feature type="repeat" description="CHCR" evidence="11">
    <location>
        <begin position="397"/>
        <end position="545"/>
    </location>
</feature>
<comment type="catalytic activity">
    <reaction evidence="9">
        <text>S-ubiquitinyl-[E2 ubiquitin-conjugating enzyme]-L-cysteine + [acceptor protein]-L-lysine = [E2 ubiquitin-conjugating enzyme]-L-cysteine + N(6)-ubiquitinyl-[acceptor protein]-L-lysine.</text>
        <dbReference type="EC" id="2.3.2.27"/>
    </reaction>
</comment>
<gene>
    <name evidence="15" type="ORF">BGZ99_002190</name>
</gene>
<dbReference type="InterPro" id="IPR013083">
    <property type="entry name" value="Znf_RING/FYVE/PHD"/>
</dbReference>
<dbReference type="PIRSF" id="PIRSF007860">
    <property type="entry name" value="VPS11"/>
    <property type="match status" value="1"/>
</dbReference>
<dbReference type="GO" id="GO:0008270">
    <property type="term" value="F:zinc ion binding"/>
    <property type="evidence" value="ECO:0007669"/>
    <property type="project" value="UniProtKB-KW"/>
</dbReference>
<keyword evidence="4 10" id="KW-0863">Zinc-finger</keyword>
<dbReference type="SUPFAM" id="SSF48371">
    <property type="entry name" value="ARM repeat"/>
    <property type="match status" value="1"/>
</dbReference>
<evidence type="ECO:0000256" key="11">
    <source>
        <dbReference type="PROSITE-ProRule" id="PRU01006"/>
    </source>
</evidence>
<dbReference type="PANTHER" id="PTHR23323:SF24">
    <property type="entry name" value="VACUOLAR PROTEIN SORTING-ASSOCIATED PROTEIN 11 HOMOLOG"/>
    <property type="match status" value="1"/>
</dbReference>
<feature type="region of interest" description="Disordered" evidence="13">
    <location>
        <begin position="559"/>
        <end position="621"/>
    </location>
</feature>
<dbReference type="InterPro" id="IPR001841">
    <property type="entry name" value="Znf_RING"/>
</dbReference>
<feature type="compositionally biased region" description="Polar residues" evidence="13">
    <location>
        <begin position="716"/>
        <end position="733"/>
    </location>
</feature>
<dbReference type="GO" id="GO:0006904">
    <property type="term" value="P:vesicle docking involved in exocytosis"/>
    <property type="evidence" value="ECO:0007669"/>
    <property type="project" value="TreeGrafter"/>
</dbReference>